<dbReference type="Proteomes" id="UP001268542">
    <property type="component" value="Unassembled WGS sequence"/>
</dbReference>
<reference evidence="4 5" key="1">
    <citation type="submission" date="2023-08" db="EMBL/GenBank/DDBJ databases">
        <title>Nocardioides seae sp. nov., a bacterium isolated from a soil.</title>
        <authorList>
            <person name="Wang X."/>
        </authorList>
    </citation>
    <scope>NUCLEOTIDE SEQUENCE [LARGE SCALE GENOMIC DNA]</scope>
    <source>
        <strain evidence="4 5">YZH12</strain>
    </source>
</reference>
<dbReference type="Pfam" id="PF04892">
    <property type="entry name" value="VanZ"/>
    <property type="match status" value="1"/>
</dbReference>
<evidence type="ECO:0000313" key="4">
    <source>
        <dbReference type="EMBL" id="MDT9591481.1"/>
    </source>
</evidence>
<feature type="transmembrane region" description="Helical" evidence="2">
    <location>
        <begin position="74"/>
        <end position="94"/>
    </location>
</feature>
<evidence type="ECO:0000313" key="5">
    <source>
        <dbReference type="Proteomes" id="UP001268542"/>
    </source>
</evidence>
<keyword evidence="2" id="KW-0812">Transmembrane</keyword>
<protein>
    <submittedName>
        <fullName evidence="4">VanZ family protein</fullName>
    </submittedName>
</protein>
<feature type="domain" description="VanZ-like" evidence="3">
    <location>
        <begin position="77"/>
        <end position="148"/>
    </location>
</feature>
<proteinExistence type="predicted"/>
<feature type="transmembrane region" description="Helical" evidence="2">
    <location>
        <begin position="101"/>
        <end position="121"/>
    </location>
</feature>
<evidence type="ECO:0000256" key="1">
    <source>
        <dbReference type="SAM" id="MobiDB-lite"/>
    </source>
</evidence>
<evidence type="ECO:0000259" key="3">
    <source>
        <dbReference type="Pfam" id="PF04892"/>
    </source>
</evidence>
<keyword evidence="2" id="KW-1133">Transmembrane helix</keyword>
<gene>
    <name evidence="4" type="ORF">RDV89_00280</name>
</gene>
<keyword evidence="2" id="KW-0472">Membrane</keyword>
<dbReference type="EMBL" id="JAVYII010000001">
    <property type="protein sequence ID" value="MDT9591481.1"/>
    <property type="molecule type" value="Genomic_DNA"/>
</dbReference>
<organism evidence="4 5">
    <name type="scientific">Nocardioides imazamoxiresistens</name>
    <dbReference type="NCBI Taxonomy" id="3231893"/>
    <lineage>
        <taxon>Bacteria</taxon>
        <taxon>Bacillati</taxon>
        <taxon>Actinomycetota</taxon>
        <taxon>Actinomycetes</taxon>
        <taxon>Propionibacteriales</taxon>
        <taxon>Nocardioidaceae</taxon>
        <taxon>Nocardioides</taxon>
    </lineage>
</organism>
<sequence length="202" mass="21346">MITTVLVQHPWLTTVALVASVVVGPVVGYCLVGRRRLATWLALISLLPVVALTFSPTGRDLAVGCAVEWDFPTLGAVELMANVVLFVPPTLLLGVALRRPLVVLVGASATAALIELLQAVATPLGRSCSTNDWLSNTLGAALGVAIAGVAIALHRVRTNPPRPRDDETSPGGGCSRRPSRSARERSDRLTLLPTPDVEPLRR</sequence>
<dbReference type="RefSeq" id="WP_315730445.1">
    <property type="nucleotide sequence ID" value="NZ_JAVYII010000001.1"/>
</dbReference>
<comment type="caution">
    <text evidence="4">The sequence shown here is derived from an EMBL/GenBank/DDBJ whole genome shotgun (WGS) entry which is preliminary data.</text>
</comment>
<keyword evidence="5" id="KW-1185">Reference proteome</keyword>
<feature type="transmembrane region" description="Helical" evidence="2">
    <location>
        <begin position="37"/>
        <end position="54"/>
    </location>
</feature>
<name>A0ABU3PQH2_9ACTN</name>
<evidence type="ECO:0000256" key="2">
    <source>
        <dbReference type="SAM" id="Phobius"/>
    </source>
</evidence>
<accession>A0ABU3PQH2</accession>
<feature type="region of interest" description="Disordered" evidence="1">
    <location>
        <begin position="157"/>
        <end position="202"/>
    </location>
</feature>
<feature type="transmembrane region" description="Helical" evidence="2">
    <location>
        <begin position="133"/>
        <end position="154"/>
    </location>
</feature>
<feature type="transmembrane region" description="Helical" evidence="2">
    <location>
        <begin position="12"/>
        <end position="32"/>
    </location>
</feature>
<dbReference type="InterPro" id="IPR006976">
    <property type="entry name" value="VanZ-like"/>
</dbReference>